<evidence type="ECO:0000256" key="8">
    <source>
        <dbReference type="ARBA" id="ARBA00023098"/>
    </source>
</evidence>
<evidence type="ECO:0000256" key="3">
    <source>
        <dbReference type="ARBA" id="ARBA00022692"/>
    </source>
</evidence>
<evidence type="ECO:0000259" key="12">
    <source>
        <dbReference type="Pfam" id="PF01610"/>
    </source>
</evidence>
<evidence type="ECO:0000256" key="10">
    <source>
        <dbReference type="SAM" id="Phobius"/>
    </source>
</evidence>
<keyword evidence="8" id="KW-0443">Lipid metabolism</keyword>
<dbReference type="Proteomes" id="UP000629025">
    <property type="component" value="Unassembled WGS sequence"/>
</dbReference>
<comment type="subcellular location">
    <subcellularLocation>
        <location evidence="1">Membrane</location>
        <topology evidence="1">Multi-pass membrane protein</topology>
    </subcellularLocation>
</comment>
<sequence>MLDGFFPLPWWGYLMVALILTHLTIVSVTVFLHRAQAHRSVTLHPFAAHPMRFWLWLTTGMVTKEWVAIHRKHHAFCDIQQDPHSPQVRGINQVLWQGVELYRGALSDPELLERYGKGTPNDWVERNLYSRFPCLGISLLLVIDILCFGAIGLTIWAVQMLWIPFWAAGVINGLGHWVGYRNFETDDASRNLIPVGLLIGGEEMHNNHHAAPMSARLSCRWFEFDIGWFYIRCLELLGLARVRRSSLIQKQPLDPSAALNRLQLLRLYGRQVLLPTLKLEYRQHGPASRRLLKRARWLLLREKHRLTAAQRSSVDSSLSMSQRLATVYEFQRRLREIWSLPERSGERLGRALHEWCEDARRTGVAALEEFAERLMQVSPPQRAQQRM</sequence>
<dbReference type="Pfam" id="PF00487">
    <property type="entry name" value="FA_desaturase"/>
    <property type="match status" value="1"/>
</dbReference>
<dbReference type="RefSeq" id="WP_188748266.1">
    <property type="nucleotide sequence ID" value="NZ_BMIJ01000004.1"/>
</dbReference>
<evidence type="ECO:0000256" key="7">
    <source>
        <dbReference type="ARBA" id="ARBA00023004"/>
    </source>
</evidence>
<dbReference type="InterPro" id="IPR005804">
    <property type="entry name" value="FA_desaturase_dom"/>
</dbReference>
<feature type="domain" description="Fatty acid desaturase" evidence="11">
    <location>
        <begin position="10"/>
        <end position="212"/>
    </location>
</feature>
<evidence type="ECO:0000256" key="1">
    <source>
        <dbReference type="ARBA" id="ARBA00004141"/>
    </source>
</evidence>
<evidence type="ECO:0000259" key="11">
    <source>
        <dbReference type="Pfam" id="PF00487"/>
    </source>
</evidence>
<evidence type="ECO:0000256" key="4">
    <source>
        <dbReference type="ARBA" id="ARBA00022832"/>
    </source>
</evidence>
<organism evidence="13 14">
    <name type="scientific">Marinobacterium zhoushanense</name>
    <dbReference type="NCBI Taxonomy" id="1679163"/>
    <lineage>
        <taxon>Bacteria</taxon>
        <taxon>Pseudomonadati</taxon>
        <taxon>Pseudomonadota</taxon>
        <taxon>Gammaproteobacteria</taxon>
        <taxon>Oceanospirillales</taxon>
        <taxon>Oceanospirillaceae</taxon>
        <taxon>Marinobacterium</taxon>
    </lineage>
</organism>
<proteinExistence type="inferred from homology"/>
<feature type="domain" description="Transposase IS204/IS1001/IS1096/IS1165 DDE" evidence="12">
    <location>
        <begin position="281"/>
        <end position="374"/>
    </location>
</feature>
<protein>
    <submittedName>
        <fullName evidence="13">Aminotransferase</fullName>
    </submittedName>
</protein>
<keyword evidence="6" id="KW-0560">Oxidoreductase</keyword>
<evidence type="ECO:0000256" key="2">
    <source>
        <dbReference type="ARBA" id="ARBA00008749"/>
    </source>
</evidence>
<dbReference type="PANTHER" id="PTHR11351">
    <property type="entry name" value="ACYL-COA DESATURASE"/>
    <property type="match status" value="1"/>
</dbReference>
<evidence type="ECO:0000313" key="13">
    <source>
        <dbReference type="EMBL" id="GGB95808.1"/>
    </source>
</evidence>
<feature type="transmembrane region" description="Helical" evidence="10">
    <location>
        <begin position="12"/>
        <end position="32"/>
    </location>
</feature>
<keyword evidence="7" id="KW-0408">Iron</keyword>
<keyword evidence="13" id="KW-0808">Transferase</keyword>
<comment type="similarity">
    <text evidence="2">Belongs to the fatty acid desaturase type 2 family.</text>
</comment>
<evidence type="ECO:0000313" key="14">
    <source>
        <dbReference type="Proteomes" id="UP000629025"/>
    </source>
</evidence>
<dbReference type="Pfam" id="PF01610">
    <property type="entry name" value="DDE_Tnp_ISL3"/>
    <property type="match status" value="1"/>
</dbReference>
<dbReference type="PANTHER" id="PTHR11351:SF33">
    <property type="entry name" value="DELTA-9 FATTY ACID DESATURASE, DESA"/>
    <property type="match status" value="1"/>
</dbReference>
<reference evidence="14" key="1">
    <citation type="journal article" date="2019" name="Int. J. Syst. Evol. Microbiol.">
        <title>The Global Catalogue of Microorganisms (GCM) 10K type strain sequencing project: providing services to taxonomists for standard genome sequencing and annotation.</title>
        <authorList>
            <consortium name="The Broad Institute Genomics Platform"/>
            <consortium name="The Broad Institute Genome Sequencing Center for Infectious Disease"/>
            <person name="Wu L."/>
            <person name="Ma J."/>
        </authorList>
    </citation>
    <scope>NUCLEOTIDE SEQUENCE [LARGE SCALE GENOMIC DNA]</scope>
    <source>
        <strain evidence="14">CGMCC 1.15341</strain>
    </source>
</reference>
<gene>
    <name evidence="13" type="ORF">GCM10011352_22380</name>
</gene>
<keyword evidence="5 10" id="KW-1133">Transmembrane helix</keyword>
<evidence type="ECO:0000256" key="9">
    <source>
        <dbReference type="ARBA" id="ARBA00023136"/>
    </source>
</evidence>
<dbReference type="InterPro" id="IPR015876">
    <property type="entry name" value="Acyl-CoA_DS"/>
</dbReference>
<keyword evidence="13" id="KW-0032">Aminotransferase</keyword>
<evidence type="ECO:0000256" key="5">
    <source>
        <dbReference type="ARBA" id="ARBA00022989"/>
    </source>
</evidence>
<keyword evidence="14" id="KW-1185">Reference proteome</keyword>
<dbReference type="CDD" id="cd03505">
    <property type="entry name" value="Delta9-FADS-like"/>
    <property type="match status" value="1"/>
</dbReference>
<keyword evidence="9 10" id="KW-0472">Membrane</keyword>
<dbReference type="EMBL" id="BMIJ01000004">
    <property type="protein sequence ID" value="GGB95808.1"/>
    <property type="molecule type" value="Genomic_DNA"/>
</dbReference>
<comment type="caution">
    <text evidence="13">The sequence shown here is derived from an EMBL/GenBank/DDBJ whole genome shotgun (WGS) entry which is preliminary data.</text>
</comment>
<feature type="transmembrane region" description="Helical" evidence="10">
    <location>
        <begin position="135"/>
        <end position="157"/>
    </location>
</feature>
<evidence type="ECO:0000256" key="6">
    <source>
        <dbReference type="ARBA" id="ARBA00023002"/>
    </source>
</evidence>
<dbReference type="InterPro" id="IPR002560">
    <property type="entry name" value="Transposase_DDE"/>
</dbReference>
<feature type="transmembrane region" description="Helical" evidence="10">
    <location>
        <begin position="163"/>
        <end position="180"/>
    </location>
</feature>
<accession>A0ABQ1KFG8</accession>
<name>A0ABQ1KFG8_9GAMM</name>
<keyword evidence="3 10" id="KW-0812">Transmembrane</keyword>
<keyword evidence="4" id="KW-0276">Fatty acid metabolism</keyword>
<dbReference type="GO" id="GO:0008483">
    <property type="term" value="F:transaminase activity"/>
    <property type="evidence" value="ECO:0007669"/>
    <property type="project" value="UniProtKB-KW"/>
</dbReference>